<dbReference type="InterPro" id="IPR011990">
    <property type="entry name" value="TPR-like_helical_dom_sf"/>
</dbReference>
<comment type="caution">
    <text evidence="4">The sequence shown here is derived from an EMBL/GenBank/DDBJ whole genome shotgun (WGS) entry which is preliminary data.</text>
</comment>
<dbReference type="PROSITE" id="PS50005">
    <property type="entry name" value="TPR"/>
    <property type="match status" value="1"/>
</dbReference>
<gene>
    <name evidence="4" type="ORF">IXC47_08685</name>
</gene>
<sequence>MGFISKLRAAWGSSQSASMSKRNVVLQERWLHIAQPAFYGRAYCSPNMRWLVGCKGADNNDSGSGQVILVSYVEDLVMHELNSFAHPRGAAVSNVGIYIVASAGDGSELEGEISAIDQSGNQFYRKPYHANVFNIGISDCGRYAAVQTANALNADADLFEVIDIKHGSLVFSRQPVTGWPDDYIFDVDEQGELQAVGVGHKSLGKFFYARDGEFRDQQLFQDARLRIGHYVAKISAARELLQNTPTPDNAILALYAADEALQEGAEDRADWGGLAHRIRGQSYELLGQFSEANEAFEQALRLNPKLDTQPTLRKKQSSDKLV</sequence>
<dbReference type="InterPro" id="IPR013105">
    <property type="entry name" value="TPR_2"/>
</dbReference>
<dbReference type="EMBL" id="JADOEL010000005">
    <property type="protein sequence ID" value="MBF8177754.1"/>
    <property type="molecule type" value="Genomic_DNA"/>
</dbReference>
<evidence type="ECO:0000313" key="4">
    <source>
        <dbReference type="EMBL" id="MBF8177754.1"/>
    </source>
</evidence>
<accession>A0ABS0ESM2</accession>
<dbReference type="Proteomes" id="UP000657372">
    <property type="component" value="Unassembled WGS sequence"/>
</dbReference>
<organism evidence="4 5">
    <name type="scientific">Herminiimonas contaminans</name>
    <dbReference type="NCBI Taxonomy" id="1111140"/>
    <lineage>
        <taxon>Bacteria</taxon>
        <taxon>Pseudomonadati</taxon>
        <taxon>Pseudomonadota</taxon>
        <taxon>Betaproteobacteria</taxon>
        <taxon>Burkholderiales</taxon>
        <taxon>Oxalobacteraceae</taxon>
        <taxon>Herminiimonas</taxon>
    </lineage>
</organism>
<dbReference type="InterPro" id="IPR019734">
    <property type="entry name" value="TPR_rpt"/>
</dbReference>
<keyword evidence="5" id="KW-1185">Reference proteome</keyword>
<dbReference type="SMART" id="SM00028">
    <property type="entry name" value="TPR"/>
    <property type="match status" value="1"/>
</dbReference>
<proteinExistence type="predicted"/>
<dbReference type="RefSeq" id="WP_195875325.1">
    <property type="nucleotide sequence ID" value="NZ_JADOEL010000005.1"/>
</dbReference>
<evidence type="ECO:0000256" key="1">
    <source>
        <dbReference type="ARBA" id="ARBA00022737"/>
    </source>
</evidence>
<feature type="repeat" description="TPR" evidence="3">
    <location>
        <begin position="273"/>
        <end position="306"/>
    </location>
</feature>
<protein>
    <submittedName>
        <fullName evidence="4">Tetratricopeptide repeat protein</fullName>
    </submittedName>
</protein>
<evidence type="ECO:0000313" key="5">
    <source>
        <dbReference type="Proteomes" id="UP000657372"/>
    </source>
</evidence>
<dbReference type="SUPFAM" id="SSF50974">
    <property type="entry name" value="Nitrous oxide reductase, N-terminal domain"/>
    <property type="match status" value="1"/>
</dbReference>
<dbReference type="Gene3D" id="1.25.40.10">
    <property type="entry name" value="Tetratricopeptide repeat domain"/>
    <property type="match status" value="1"/>
</dbReference>
<name>A0ABS0ESM2_9BURK</name>
<dbReference type="Pfam" id="PF07719">
    <property type="entry name" value="TPR_2"/>
    <property type="match status" value="1"/>
</dbReference>
<reference evidence="4 5" key="1">
    <citation type="submission" date="2020-11" db="EMBL/GenBank/DDBJ databases">
        <title>WGS of Herminiimonas contaminans strain Marseille-Q4544 isolated from planarians Schmidtea mediterranea.</title>
        <authorList>
            <person name="Kangale L."/>
        </authorList>
    </citation>
    <scope>NUCLEOTIDE SEQUENCE [LARGE SCALE GENOMIC DNA]</scope>
    <source>
        <strain evidence="4 5">Marseille-Q4544</strain>
    </source>
</reference>
<dbReference type="InterPro" id="IPR011045">
    <property type="entry name" value="N2O_reductase_N"/>
</dbReference>
<evidence type="ECO:0000256" key="3">
    <source>
        <dbReference type="PROSITE-ProRule" id="PRU00339"/>
    </source>
</evidence>
<keyword evidence="1" id="KW-0677">Repeat</keyword>
<dbReference type="SUPFAM" id="SSF48452">
    <property type="entry name" value="TPR-like"/>
    <property type="match status" value="1"/>
</dbReference>
<evidence type="ECO:0000256" key="2">
    <source>
        <dbReference type="ARBA" id="ARBA00022803"/>
    </source>
</evidence>
<keyword evidence="2 3" id="KW-0802">TPR repeat</keyword>